<feature type="region of interest" description="Disordered" evidence="2">
    <location>
        <begin position="1"/>
        <end position="31"/>
    </location>
</feature>
<dbReference type="Pfam" id="PF07896">
    <property type="entry name" value="DUF1674"/>
    <property type="match status" value="1"/>
</dbReference>
<dbReference type="AlphaFoldDB" id="A0A916TXB3"/>
<dbReference type="InterPro" id="IPR012875">
    <property type="entry name" value="SDHF4"/>
</dbReference>
<evidence type="ECO:0000313" key="3">
    <source>
        <dbReference type="EMBL" id="GGC50410.1"/>
    </source>
</evidence>
<dbReference type="Proteomes" id="UP000637002">
    <property type="component" value="Unassembled WGS sequence"/>
</dbReference>
<dbReference type="EMBL" id="BMGG01000001">
    <property type="protein sequence ID" value="GGC50410.1"/>
    <property type="molecule type" value="Genomic_DNA"/>
</dbReference>
<proteinExistence type="inferred from homology"/>
<comment type="similarity">
    <text evidence="1">Belongs to the SDHAF4 family.</text>
</comment>
<evidence type="ECO:0000313" key="4">
    <source>
        <dbReference type="Proteomes" id="UP000637002"/>
    </source>
</evidence>
<evidence type="ECO:0000256" key="2">
    <source>
        <dbReference type="SAM" id="MobiDB-lite"/>
    </source>
</evidence>
<sequence>MRPVQARDEEFASLKPVPQPPPAAATEPGVPNQVLSPAAQRALAEAAERRSALDRKAEELASAREVAGRGGPDPVRYDDWEVRGIASDF</sequence>
<protein>
    <submittedName>
        <fullName evidence="3">DUF1674 domain-containing protein</fullName>
    </submittedName>
</protein>
<reference evidence="3" key="1">
    <citation type="journal article" date="2014" name="Int. J. Syst. Evol. Microbiol.">
        <title>Complete genome sequence of Corynebacterium casei LMG S-19264T (=DSM 44701T), isolated from a smear-ripened cheese.</title>
        <authorList>
            <consortium name="US DOE Joint Genome Institute (JGI-PGF)"/>
            <person name="Walter F."/>
            <person name="Albersmeier A."/>
            <person name="Kalinowski J."/>
            <person name="Ruckert C."/>
        </authorList>
    </citation>
    <scope>NUCLEOTIDE SEQUENCE</scope>
    <source>
        <strain evidence="3">CGMCC 1.12919</strain>
    </source>
</reference>
<keyword evidence="4" id="KW-1185">Reference proteome</keyword>
<comment type="caution">
    <text evidence="3">The sequence shown here is derived from an EMBL/GenBank/DDBJ whole genome shotgun (WGS) entry which is preliminary data.</text>
</comment>
<name>A0A916TXB3_9HYPH</name>
<organism evidence="3 4">
    <name type="scientific">Chelatococcus reniformis</name>
    <dbReference type="NCBI Taxonomy" id="1494448"/>
    <lineage>
        <taxon>Bacteria</taxon>
        <taxon>Pseudomonadati</taxon>
        <taxon>Pseudomonadota</taxon>
        <taxon>Alphaproteobacteria</taxon>
        <taxon>Hyphomicrobiales</taxon>
        <taxon>Chelatococcaceae</taxon>
        <taxon>Chelatococcus</taxon>
    </lineage>
</organism>
<accession>A0A916TXB3</accession>
<reference evidence="3" key="2">
    <citation type="submission" date="2020-09" db="EMBL/GenBank/DDBJ databases">
        <authorList>
            <person name="Sun Q."/>
            <person name="Zhou Y."/>
        </authorList>
    </citation>
    <scope>NUCLEOTIDE SEQUENCE</scope>
    <source>
        <strain evidence="3">CGMCC 1.12919</strain>
    </source>
</reference>
<feature type="compositionally biased region" description="Basic and acidic residues" evidence="2">
    <location>
        <begin position="1"/>
        <end position="12"/>
    </location>
</feature>
<gene>
    <name evidence="3" type="ORF">GCM10010994_06940</name>
</gene>
<evidence type="ECO:0000256" key="1">
    <source>
        <dbReference type="ARBA" id="ARBA00005701"/>
    </source>
</evidence>